<accession>A0ABM8QJA4</accession>
<dbReference type="PROSITE" id="PS51677">
    <property type="entry name" value="NODB"/>
    <property type="match status" value="1"/>
</dbReference>
<dbReference type="InterPro" id="IPR050248">
    <property type="entry name" value="Polysacc_deacetylase_ArnD"/>
</dbReference>
<dbReference type="PANTHER" id="PTHR10587:SF134">
    <property type="entry name" value="SECRETED PROTEIN"/>
    <property type="match status" value="1"/>
</dbReference>
<organism evidence="2 3">
    <name type="scientific">Nitrospira defluvii</name>
    <dbReference type="NCBI Taxonomy" id="330214"/>
    <lineage>
        <taxon>Bacteria</taxon>
        <taxon>Pseudomonadati</taxon>
        <taxon>Nitrospirota</taxon>
        <taxon>Nitrospiria</taxon>
        <taxon>Nitrospirales</taxon>
        <taxon>Nitrospiraceae</taxon>
        <taxon>Nitrospira</taxon>
    </lineage>
</organism>
<dbReference type="InterPro" id="IPR002509">
    <property type="entry name" value="NODB_dom"/>
</dbReference>
<keyword evidence="3" id="KW-1185">Reference proteome</keyword>
<evidence type="ECO:0000313" key="2">
    <source>
        <dbReference type="EMBL" id="CAE6700189.1"/>
    </source>
</evidence>
<proteinExistence type="predicted"/>
<evidence type="ECO:0000259" key="1">
    <source>
        <dbReference type="PROSITE" id="PS51677"/>
    </source>
</evidence>
<feature type="domain" description="NodB homology" evidence="1">
    <location>
        <begin position="26"/>
        <end position="211"/>
    </location>
</feature>
<dbReference type="EMBL" id="CAJNBJ010000001">
    <property type="protein sequence ID" value="CAE6700189.1"/>
    <property type="molecule type" value="Genomic_DNA"/>
</dbReference>
<dbReference type="Pfam" id="PF01522">
    <property type="entry name" value="Polysacc_deac_1"/>
    <property type="match status" value="1"/>
</dbReference>
<gene>
    <name evidence="2" type="ORF">NSPZN2_10694</name>
</gene>
<evidence type="ECO:0000313" key="3">
    <source>
        <dbReference type="Proteomes" id="UP000675880"/>
    </source>
</evidence>
<name>A0ABM8QJA4_9BACT</name>
<dbReference type="SUPFAM" id="SSF88713">
    <property type="entry name" value="Glycoside hydrolase/deacetylase"/>
    <property type="match status" value="1"/>
</dbReference>
<sequence length="228" mass="25080">MFGLACALYLGEAQAQVITAGPNSCPAVALTYDLCPVRTASGFDRELIDFLIEHKVPATFFMSGRWMAKHDAEVKQLLAVPFFEIGTHGEVHAHLPMHEMKEQQQEIMGPVRLLKTQYGRPATLFRPPYGEYNDVTVEAVKALGLRFILWNIESGDPDPTLSADAILSRVKKRLKPGSVIVLHANGKGKHTREVTEALAGSLLGKKGLQAMTVSDLLRCNQTTTDPTR</sequence>
<protein>
    <submittedName>
        <fullName evidence="2">NodB homology domain-containing protein</fullName>
    </submittedName>
</protein>
<dbReference type="PANTHER" id="PTHR10587">
    <property type="entry name" value="GLYCOSYL TRANSFERASE-RELATED"/>
    <property type="match status" value="1"/>
</dbReference>
<reference evidence="2 3" key="1">
    <citation type="submission" date="2021-02" db="EMBL/GenBank/DDBJ databases">
        <authorList>
            <person name="Han P."/>
        </authorList>
    </citation>
    <scope>NUCLEOTIDE SEQUENCE [LARGE SCALE GENOMIC DNA]</scope>
    <source>
        <strain evidence="2">Candidatus Nitrospira sp. ZN2</strain>
    </source>
</reference>
<comment type="caution">
    <text evidence="2">The sequence shown here is derived from an EMBL/GenBank/DDBJ whole genome shotgun (WGS) entry which is preliminary data.</text>
</comment>
<dbReference type="InterPro" id="IPR011330">
    <property type="entry name" value="Glyco_hydro/deAcase_b/a-brl"/>
</dbReference>
<dbReference type="Proteomes" id="UP000675880">
    <property type="component" value="Unassembled WGS sequence"/>
</dbReference>
<dbReference type="Gene3D" id="3.20.20.370">
    <property type="entry name" value="Glycoside hydrolase/deacetylase"/>
    <property type="match status" value="1"/>
</dbReference>